<name>A0A6H0XUK7_9PEZI</name>
<dbReference type="OrthoDB" id="3633220at2759"/>
<dbReference type="AlphaFoldDB" id="A0A6H0XUK7"/>
<accession>A0A6H0XUK7</accession>
<dbReference type="EMBL" id="CP051141">
    <property type="protein sequence ID" value="QIW98334.1"/>
    <property type="molecule type" value="Genomic_DNA"/>
</dbReference>
<dbReference type="Proteomes" id="UP000503462">
    <property type="component" value="Chromosome 3"/>
</dbReference>
<proteinExistence type="predicted"/>
<sequence length="203" mass="21736">MRYTTALLSLAASASAFPTIVSRAVDDVLTPAPLCERFDVAFTVDGNYQSANAVKNGTSAELVLEAERLSVYPGTQAYFNDSNPSPTEGFDYKALNFVLDDGVYGAFAADVGDSYGLAVPIYLVKDKQQFEWLSFNGSIGHKLFAAPNSLYACFRSLVDAPPNFFLSFGDYNFSSSIAGPPAGCNITNVVQNYNVEGGLQPSS</sequence>
<gene>
    <name evidence="2" type="ORF">AMS68_003852</name>
</gene>
<keyword evidence="1" id="KW-0732">Signal</keyword>
<evidence type="ECO:0000313" key="2">
    <source>
        <dbReference type="EMBL" id="QIW98334.1"/>
    </source>
</evidence>
<evidence type="ECO:0008006" key="4">
    <source>
        <dbReference type="Google" id="ProtNLM"/>
    </source>
</evidence>
<feature type="chain" id="PRO_5026031903" description="Peptidase A1 domain-containing protein" evidence="1">
    <location>
        <begin position="17"/>
        <end position="203"/>
    </location>
</feature>
<keyword evidence="3" id="KW-1185">Reference proteome</keyword>
<reference evidence="2 3" key="1">
    <citation type="journal article" date="2016" name="Sci. Rep.">
        <title>Peltaster fructicola genome reveals evolution from an invasive phytopathogen to an ectophytic parasite.</title>
        <authorList>
            <person name="Xu C."/>
            <person name="Chen H."/>
            <person name="Gleason M.L."/>
            <person name="Xu J.R."/>
            <person name="Liu H."/>
            <person name="Zhang R."/>
            <person name="Sun G."/>
        </authorList>
    </citation>
    <scope>NUCLEOTIDE SEQUENCE [LARGE SCALE GENOMIC DNA]</scope>
    <source>
        <strain evidence="2 3">LNHT1506</strain>
    </source>
</reference>
<evidence type="ECO:0000313" key="3">
    <source>
        <dbReference type="Proteomes" id="UP000503462"/>
    </source>
</evidence>
<protein>
    <recommendedName>
        <fullName evidence="4">Peptidase A1 domain-containing protein</fullName>
    </recommendedName>
</protein>
<feature type="signal peptide" evidence="1">
    <location>
        <begin position="1"/>
        <end position="16"/>
    </location>
</feature>
<organism evidence="2 3">
    <name type="scientific">Peltaster fructicola</name>
    <dbReference type="NCBI Taxonomy" id="286661"/>
    <lineage>
        <taxon>Eukaryota</taxon>
        <taxon>Fungi</taxon>
        <taxon>Dikarya</taxon>
        <taxon>Ascomycota</taxon>
        <taxon>Pezizomycotina</taxon>
        <taxon>Dothideomycetes</taxon>
        <taxon>Dothideomycetes incertae sedis</taxon>
        <taxon>Peltaster</taxon>
    </lineage>
</organism>
<evidence type="ECO:0000256" key="1">
    <source>
        <dbReference type="SAM" id="SignalP"/>
    </source>
</evidence>